<evidence type="ECO:0000256" key="1">
    <source>
        <dbReference type="ARBA" id="ARBA00005806"/>
    </source>
</evidence>
<accession>X1HNK1</accession>
<dbReference type="InterPro" id="IPR010327">
    <property type="entry name" value="FldB/FldC_alpha/beta"/>
</dbReference>
<sequence>FPLNCCSWIKGIYGVCMDYGIDTILCVTTGDCSNTIMLMEVLKLKGLRVIPFAYPDQPDIQRMQYALETLAETLGTTLEDANRVRDELKSSRHLALKLDQLTWRQGLVSSWENHLWLVSTSDFNQDYHKYHHRLQKLLAECHQRQPSPTDWLRLAYIGVPSVYGQDLYRYLESNRARVVFNEIQRQFAMPKPGKSLAAQYSNYTYPYSIYQRLKDITTELERRQVDGVIHYVQAFCHRGIGDIIFRDGLKLPILTLEGNDDFFLTNHIKTRI</sequence>
<comment type="similarity">
    <text evidence="1">Belongs to the FldB/FldC dehydratase alpha/beta subunit family.</text>
</comment>
<protein>
    <recommendedName>
        <fullName evidence="3">2-hydroxyglutaryl-CoA dehydratase</fullName>
    </recommendedName>
</protein>
<dbReference type="Gene3D" id="3.40.50.11900">
    <property type="match status" value="1"/>
</dbReference>
<proteinExistence type="inferred from homology"/>
<reference evidence="2" key="1">
    <citation type="journal article" date="2014" name="Front. Microbiol.">
        <title>High frequency of phylogenetically diverse reductive dehalogenase-homologous genes in deep subseafloor sedimentary metagenomes.</title>
        <authorList>
            <person name="Kawai M."/>
            <person name="Futagami T."/>
            <person name="Toyoda A."/>
            <person name="Takaki Y."/>
            <person name="Nishi S."/>
            <person name="Hori S."/>
            <person name="Arai W."/>
            <person name="Tsubouchi T."/>
            <person name="Morono Y."/>
            <person name="Uchiyama I."/>
            <person name="Ito T."/>
            <person name="Fujiyama A."/>
            <person name="Inagaki F."/>
            <person name="Takami H."/>
        </authorList>
    </citation>
    <scope>NUCLEOTIDE SEQUENCE</scope>
    <source>
        <strain evidence="2">Expedition CK06-06</strain>
    </source>
</reference>
<organism evidence="2">
    <name type="scientific">marine sediment metagenome</name>
    <dbReference type="NCBI Taxonomy" id="412755"/>
    <lineage>
        <taxon>unclassified sequences</taxon>
        <taxon>metagenomes</taxon>
        <taxon>ecological metagenomes</taxon>
    </lineage>
</organism>
<evidence type="ECO:0000313" key="2">
    <source>
        <dbReference type="EMBL" id="GAH71716.1"/>
    </source>
</evidence>
<feature type="non-terminal residue" evidence="2">
    <location>
        <position position="272"/>
    </location>
</feature>
<name>X1HNK1_9ZZZZ</name>
<comment type="caution">
    <text evidence="2">The sequence shown here is derived from an EMBL/GenBank/DDBJ whole genome shotgun (WGS) entry which is preliminary data.</text>
</comment>
<dbReference type="EMBL" id="BARU01025886">
    <property type="protein sequence ID" value="GAH71716.1"/>
    <property type="molecule type" value="Genomic_DNA"/>
</dbReference>
<feature type="non-terminal residue" evidence="2">
    <location>
        <position position="1"/>
    </location>
</feature>
<dbReference type="Pfam" id="PF06050">
    <property type="entry name" value="HGD-D"/>
    <property type="match status" value="1"/>
</dbReference>
<gene>
    <name evidence="2" type="ORF">S03H2_41657</name>
</gene>
<evidence type="ECO:0008006" key="3">
    <source>
        <dbReference type="Google" id="ProtNLM"/>
    </source>
</evidence>
<dbReference type="AlphaFoldDB" id="X1HNK1"/>
<dbReference type="PANTHER" id="PTHR30548:SF3">
    <property type="entry name" value="2-HYDROXYACYL-COA DEHYDRATASE"/>
    <property type="match status" value="1"/>
</dbReference>
<dbReference type="PANTHER" id="PTHR30548">
    <property type="entry name" value="2-HYDROXYGLUTARYL-COA DEHYDRATASE, D-COMPONENT-RELATED"/>
    <property type="match status" value="1"/>
</dbReference>